<feature type="compositionally biased region" description="Polar residues" evidence="2">
    <location>
        <begin position="106"/>
        <end position="124"/>
    </location>
</feature>
<feature type="compositionally biased region" description="Basic and acidic residues" evidence="2">
    <location>
        <begin position="125"/>
        <end position="135"/>
    </location>
</feature>
<feature type="coiled-coil region" evidence="1">
    <location>
        <begin position="29"/>
        <end position="56"/>
    </location>
</feature>
<protein>
    <submittedName>
        <fullName evidence="4">Uncharacterized protein</fullName>
    </submittedName>
</protein>
<dbReference type="Proteomes" id="UP000663851">
    <property type="component" value="Unassembled WGS sequence"/>
</dbReference>
<evidence type="ECO:0000313" key="3">
    <source>
        <dbReference type="EMBL" id="CAF4205333.1"/>
    </source>
</evidence>
<dbReference type="EMBL" id="CAJOBO010000768">
    <property type="protein sequence ID" value="CAF4286383.1"/>
    <property type="molecule type" value="Genomic_DNA"/>
</dbReference>
<feature type="region of interest" description="Disordered" evidence="2">
    <location>
        <begin position="106"/>
        <end position="137"/>
    </location>
</feature>
<evidence type="ECO:0000256" key="2">
    <source>
        <dbReference type="SAM" id="MobiDB-lite"/>
    </source>
</evidence>
<dbReference type="Proteomes" id="UP000663873">
    <property type="component" value="Unassembled WGS sequence"/>
</dbReference>
<evidence type="ECO:0000313" key="5">
    <source>
        <dbReference type="Proteomes" id="UP000663851"/>
    </source>
</evidence>
<evidence type="ECO:0000313" key="6">
    <source>
        <dbReference type="Proteomes" id="UP000663873"/>
    </source>
</evidence>
<dbReference type="EMBL" id="CAJOBP010000655">
    <property type="protein sequence ID" value="CAF4205333.1"/>
    <property type="molecule type" value="Genomic_DNA"/>
</dbReference>
<proteinExistence type="predicted"/>
<accession>A0A820H6P4</accession>
<name>A0A820H6P4_9BILA</name>
<reference evidence="4" key="1">
    <citation type="submission" date="2021-02" db="EMBL/GenBank/DDBJ databases">
        <authorList>
            <person name="Nowell W R."/>
        </authorList>
    </citation>
    <scope>NUCLEOTIDE SEQUENCE</scope>
</reference>
<gene>
    <name evidence="4" type="ORF">HFQ381_LOCUS12620</name>
    <name evidence="3" type="ORF">UJA718_LOCUS6806</name>
</gene>
<organism evidence="4 5">
    <name type="scientific">Rotaria socialis</name>
    <dbReference type="NCBI Taxonomy" id="392032"/>
    <lineage>
        <taxon>Eukaryota</taxon>
        <taxon>Metazoa</taxon>
        <taxon>Spiralia</taxon>
        <taxon>Gnathifera</taxon>
        <taxon>Rotifera</taxon>
        <taxon>Eurotatoria</taxon>
        <taxon>Bdelloidea</taxon>
        <taxon>Philodinida</taxon>
        <taxon>Philodinidae</taxon>
        <taxon>Rotaria</taxon>
    </lineage>
</organism>
<sequence>MDPGGFWWILVDSMGSGGLWWIMVDSMDPEKITQDLQSLKEQIRKAREQDDFFENDLQNWIATLDILKKDSTNVVTSNTMEVDQTLPLIYQIRIAAISSTMNTIEGRNKSRSQLQEAKPSTISSSEEKHARDKDIPPNSVNLIPSCLQYTKHDGVYVNPKPLFVTAMPVDNLTVKSGCYKGRKPVLPNIQIIEYLQQYNPIPPDETLYAASQAENRIIKL</sequence>
<keyword evidence="1" id="KW-0175">Coiled coil</keyword>
<comment type="caution">
    <text evidence="4">The sequence shown here is derived from an EMBL/GenBank/DDBJ whole genome shotgun (WGS) entry which is preliminary data.</text>
</comment>
<keyword evidence="6" id="KW-1185">Reference proteome</keyword>
<evidence type="ECO:0000256" key="1">
    <source>
        <dbReference type="SAM" id="Coils"/>
    </source>
</evidence>
<dbReference type="AlphaFoldDB" id="A0A820H6P4"/>
<evidence type="ECO:0000313" key="4">
    <source>
        <dbReference type="EMBL" id="CAF4286383.1"/>
    </source>
</evidence>